<evidence type="ECO:0000313" key="3">
    <source>
        <dbReference type="Proteomes" id="UP000219336"/>
    </source>
</evidence>
<dbReference type="OrthoDB" id="5901668at2"/>
<organism evidence="2 3">
    <name type="scientific">Vibrio thalassae</name>
    <dbReference type="NCBI Taxonomy" id="1243014"/>
    <lineage>
        <taxon>Bacteria</taxon>
        <taxon>Pseudomonadati</taxon>
        <taxon>Pseudomonadota</taxon>
        <taxon>Gammaproteobacteria</taxon>
        <taxon>Vibrionales</taxon>
        <taxon>Vibrionaceae</taxon>
        <taxon>Vibrio</taxon>
    </lineage>
</organism>
<dbReference type="RefSeq" id="WP_096994749.1">
    <property type="nucleotide sequence ID" value="NZ_JBHSII010000001.1"/>
</dbReference>
<dbReference type="InterPro" id="IPR011010">
    <property type="entry name" value="DNA_brk_join_enz"/>
</dbReference>
<dbReference type="GO" id="GO:0015074">
    <property type="term" value="P:DNA integration"/>
    <property type="evidence" value="ECO:0007669"/>
    <property type="project" value="InterPro"/>
</dbReference>
<keyword evidence="1" id="KW-0233">DNA recombination</keyword>
<gene>
    <name evidence="2" type="ORF">VTH8203_03394</name>
</gene>
<dbReference type="AlphaFoldDB" id="A0A240EMA7"/>
<keyword evidence="3" id="KW-1185">Reference proteome</keyword>
<dbReference type="Gene3D" id="1.10.443.10">
    <property type="entry name" value="Intergrase catalytic core"/>
    <property type="match status" value="1"/>
</dbReference>
<dbReference type="GO" id="GO:0003677">
    <property type="term" value="F:DNA binding"/>
    <property type="evidence" value="ECO:0007669"/>
    <property type="project" value="InterPro"/>
</dbReference>
<name>A0A240EMA7_9VIBR</name>
<protein>
    <recommendedName>
        <fullName evidence="4">Phage integrase family protein</fullName>
    </recommendedName>
</protein>
<evidence type="ECO:0000256" key="1">
    <source>
        <dbReference type="ARBA" id="ARBA00023172"/>
    </source>
</evidence>
<dbReference type="Proteomes" id="UP000219336">
    <property type="component" value="Unassembled WGS sequence"/>
</dbReference>
<proteinExistence type="predicted"/>
<evidence type="ECO:0000313" key="2">
    <source>
        <dbReference type="EMBL" id="SNX49746.1"/>
    </source>
</evidence>
<sequence length="533" mass="61950">MSDIIKIHHRLKSSGSVPPNARSHVFKLVAALIRLKQRFKPTQSDRIDAYDRALLMFLYLWITGNIEACQHERDLPDLCFVSGTQPCGPHRLRRVRRNNPSWVEYAQPYLTRSGLQWHWQPMPTALNPWFYQALSHMQTGDHSLHLCANEKTQFIAFLHTKWRTPVALLGCPLVRRDTFYRYFQTMVRCDPTLPITSKYISLQGKHISHHSAFAYQTRNSNQIRYDLFWAQNRYLDRLARALPACFLPLLSPALPVTRNTQPLLAHRTQLQPYLEQPALIESFHLQLTKATKNYTPIPPVVIGSSRQLDVKAVRRFFHLLEQQAQKLNGPTHSLESLKTLHNFLTNQLALLFIVLTSARPTHAISIERQYCFDHRFAIIFDKGRYRSVWLCDYLRDALLRLSQFQHQLQLRIPTMTEHSYLWFEVNDADLCVPLCARSLRAFMNTWWSKANPHCSAVPYQLRHFFAQHALNTPNAELTTVDIDRLMGHATYGEQLGSDAIYLAKQHKLTRFLNALPSYLRLPSLTHTKAKDDA</sequence>
<dbReference type="InterPro" id="IPR013762">
    <property type="entry name" value="Integrase-like_cat_sf"/>
</dbReference>
<accession>A0A240EMA7</accession>
<dbReference type="GO" id="GO:0006310">
    <property type="term" value="P:DNA recombination"/>
    <property type="evidence" value="ECO:0007669"/>
    <property type="project" value="UniProtKB-KW"/>
</dbReference>
<dbReference type="SUPFAM" id="SSF56349">
    <property type="entry name" value="DNA breaking-rejoining enzymes"/>
    <property type="match status" value="1"/>
</dbReference>
<dbReference type="EMBL" id="OANU01000073">
    <property type="protein sequence ID" value="SNX49746.1"/>
    <property type="molecule type" value="Genomic_DNA"/>
</dbReference>
<evidence type="ECO:0008006" key="4">
    <source>
        <dbReference type="Google" id="ProtNLM"/>
    </source>
</evidence>
<reference evidence="3" key="1">
    <citation type="submission" date="2016-06" db="EMBL/GenBank/DDBJ databases">
        <authorList>
            <person name="Rodrigo-Torres L."/>
            <person name="Arahal R.D."/>
            <person name="Lucena T."/>
        </authorList>
    </citation>
    <scope>NUCLEOTIDE SEQUENCE [LARGE SCALE GENOMIC DNA]</scope>
    <source>
        <strain evidence="3">CECT8203</strain>
    </source>
</reference>